<evidence type="ECO:0000259" key="5">
    <source>
        <dbReference type="Pfam" id="PF01420"/>
    </source>
</evidence>
<dbReference type="Gene3D" id="3.90.220.20">
    <property type="entry name" value="DNA methylase specificity domains"/>
    <property type="match status" value="2"/>
</dbReference>
<dbReference type="PANTHER" id="PTHR30408">
    <property type="entry name" value="TYPE-1 RESTRICTION ENZYME ECOKI SPECIFICITY PROTEIN"/>
    <property type="match status" value="1"/>
</dbReference>
<dbReference type="GO" id="GO:0009307">
    <property type="term" value="P:DNA restriction-modification system"/>
    <property type="evidence" value="ECO:0007669"/>
    <property type="project" value="UniProtKB-KW"/>
</dbReference>
<dbReference type="RefSeq" id="WP_065177235.1">
    <property type="nucleotide sequence ID" value="NZ_LZFA01000065.1"/>
</dbReference>
<proteinExistence type="inferred from homology"/>
<evidence type="ECO:0000256" key="3">
    <source>
        <dbReference type="ARBA" id="ARBA00023125"/>
    </source>
</evidence>
<dbReference type="SUPFAM" id="SSF116734">
    <property type="entry name" value="DNA methylase specificity domain"/>
    <property type="match status" value="2"/>
</dbReference>
<evidence type="ECO:0000256" key="1">
    <source>
        <dbReference type="ARBA" id="ARBA00010923"/>
    </source>
</evidence>
<dbReference type="EMBL" id="PYMK01000006">
    <property type="protein sequence ID" value="PSU29629.1"/>
    <property type="molecule type" value="Genomic_DNA"/>
</dbReference>
<dbReference type="PANTHER" id="PTHR30408:SF12">
    <property type="entry name" value="TYPE I RESTRICTION ENZYME MJAVIII SPECIFICITY SUBUNIT"/>
    <property type="match status" value="1"/>
</dbReference>
<evidence type="ECO:0000256" key="4">
    <source>
        <dbReference type="SAM" id="Coils"/>
    </source>
</evidence>
<gene>
    <name evidence="6" type="ORF">CTM88_06670</name>
</gene>
<feature type="coiled-coil region" evidence="4">
    <location>
        <begin position="388"/>
        <end position="415"/>
    </location>
</feature>
<accession>A0A2T3IMQ9</accession>
<evidence type="ECO:0000313" key="7">
    <source>
        <dbReference type="Proteomes" id="UP000240254"/>
    </source>
</evidence>
<keyword evidence="2" id="KW-0680">Restriction system</keyword>
<dbReference type="InterPro" id="IPR044946">
    <property type="entry name" value="Restrct_endonuc_typeI_TRD_sf"/>
</dbReference>
<protein>
    <submittedName>
        <fullName evidence="6">Restriction endonuclease subunit S</fullName>
    </submittedName>
</protein>
<comment type="caution">
    <text evidence="6">The sequence shown here is derived from an EMBL/GenBank/DDBJ whole genome shotgun (WGS) entry which is preliminary data.</text>
</comment>
<dbReference type="InterPro" id="IPR052021">
    <property type="entry name" value="Type-I_RS_S_subunit"/>
</dbReference>
<dbReference type="InterPro" id="IPR000055">
    <property type="entry name" value="Restrct_endonuc_typeI_TRD"/>
</dbReference>
<dbReference type="CDD" id="cd17246">
    <property type="entry name" value="RMtype1_S_SonII-TRD2-CR2_like"/>
    <property type="match status" value="2"/>
</dbReference>
<dbReference type="AlphaFoldDB" id="A0A2T3IMQ9"/>
<dbReference type="OrthoDB" id="398435at2"/>
<keyword evidence="6" id="KW-0255">Endonuclease</keyword>
<feature type="domain" description="Type I restriction modification DNA specificity" evidence="5">
    <location>
        <begin position="252"/>
        <end position="403"/>
    </location>
</feature>
<keyword evidence="4" id="KW-0175">Coiled coil</keyword>
<dbReference type="Proteomes" id="UP000240254">
    <property type="component" value="Unassembled WGS sequence"/>
</dbReference>
<name>A0A2T3IMQ9_9GAMM</name>
<feature type="domain" description="Type I restriction modification DNA specificity" evidence="5">
    <location>
        <begin position="6"/>
        <end position="192"/>
    </location>
</feature>
<keyword evidence="6" id="KW-0378">Hydrolase</keyword>
<evidence type="ECO:0000256" key="2">
    <source>
        <dbReference type="ARBA" id="ARBA00022747"/>
    </source>
</evidence>
<organism evidence="6 7">
    <name type="scientific">Photobacterium aquimaris</name>
    <dbReference type="NCBI Taxonomy" id="512643"/>
    <lineage>
        <taxon>Bacteria</taxon>
        <taxon>Pseudomonadati</taxon>
        <taxon>Pseudomonadota</taxon>
        <taxon>Gammaproteobacteria</taxon>
        <taxon>Vibrionales</taxon>
        <taxon>Vibrionaceae</taxon>
        <taxon>Photobacterium</taxon>
    </lineage>
</organism>
<dbReference type="GO" id="GO:0003677">
    <property type="term" value="F:DNA binding"/>
    <property type="evidence" value="ECO:0007669"/>
    <property type="project" value="UniProtKB-KW"/>
</dbReference>
<dbReference type="Pfam" id="PF01420">
    <property type="entry name" value="Methylase_S"/>
    <property type="match status" value="2"/>
</dbReference>
<dbReference type="Gene3D" id="1.10.287.1120">
    <property type="entry name" value="Bipartite methylase S protein"/>
    <property type="match status" value="1"/>
</dbReference>
<dbReference type="GO" id="GO:0004519">
    <property type="term" value="F:endonuclease activity"/>
    <property type="evidence" value="ECO:0007669"/>
    <property type="project" value="UniProtKB-KW"/>
</dbReference>
<keyword evidence="6" id="KW-0540">Nuclease</keyword>
<evidence type="ECO:0000313" key="6">
    <source>
        <dbReference type="EMBL" id="PSU29629.1"/>
    </source>
</evidence>
<comment type="similarity">
    <text evidence="1">Belongs to the type-I restriction system S methylase family.</text>
</comment>
<keyword evidence="3" id="KW-0238">DNA-binding</keyword>
<sequence>MSNQLPDDWEYKSLSELSSLITKGATPSSYGFQYVSKPEQGGVKFIRGNNATISGKFNSKDIKYICNDAHQYLKRSQLKNGDVIISIVGSIGTSLFVDDNVIPANINQNVALIRPNQIIDNRFLLQVITSPIIQKLVALEATTQAQPSLSLKQIGDFVSPVPPLPEQQKIAAILTSVDDVIEKTQAQINKLKDLKTGMMQELLTCGVGVDGKPHTEFKDSSVGRIPKAWDVKPLSSVVQNVIDCEHKTAPYVGSSEYMVVRTSNVRNGQLVLDDMKFTHSDGYKEWTKRAIPSYGDVLFTREAPAGESCLVPKNLKVCMGQRMVLLRSDKKTIDAKFFSMFLTSEAARKYIDRLSIGTTVTRINIEDIKKIPCVVPSLNEQKKIIKALDSIQKNLRFKQDKLESFKRNKKALMQDLLTGKVRVNVD</sequence>
<reference evidence="6 7" key="1">
    <citation type="submission" date="2018-03" db="EMBL/GenBank/DDBJ databases">
        <title>Whole genome sequencing of Histamine producing bacteria.</title>
        <authorList>
            <person name="Butler K."/>
        </authorList>
    </citation>
    <scope>NUCLEOTIDE SEQUENCE [LARGE SCALE GENOMIC DNA]</scope>
    <source>
        <strain evidence="6 7">BS2</strain>
    </source>
</reference>